<comment type="function">
    <text evidence="1">Together with LptE, is involved in the assembly of lipopolysaccharide (LPS) at the surface of the outer membrane.</text>
</comment>
<dbReference type="PANTHER" id="PTHR30189">
    <property type="entry name" value="LPS-ASSEMBLY PROTEIN"/>
    <property type="match status" value="1"/>
</dbReference>
<dbReference type="GO" id="GO:1990351">
    <property type="term" value="C:transporter complex"/>
    <property type="evidence" value="ECO:0007669"/>
    <property type="project" value="TreeGrafter"/>
</dbReference>
<gene>
    <name evidence="1" type="primary">lptD</name>
    <name evidence="4" type="ORF">EOD73_07720</name>
</gene>
<feature type="signal peptide" evidence="1">
    <location>
        <begin position="1"/>
        <end position="42"/>
    </location>
</feature>
<dbReference type="AlphaFoldDB" id="A0A3S2UIC6"/>
<name>A0A3S2UIC6_9BURK</name>
<dbReference type="Pfam" id="PF04453">
    <property type="entry name" value="LptD"/>
    <property type="match status" value="1"/>
</dbReference>
<reference evidence="4 5" key="1">
    <citation type="submission" date="2019-01" db="EMBL/GenBank/DDBJ databases">
        <authorList>
            <person name="Chen W.-M."/>
        </authorList>
    </citation>
    <scope>NUCLEOTIDE SEQUENCE [LARGE SCALE GENOMIC DNA]</scope>
    <source>
        <strain evidence="4 5">CCP-18</strain>
    </source>
</reference>
<keyword evidence="5" id="KW-1185">Reference proteome</keyword>
<dbReference type="InterPro" id="IPR007543">
    <property type="entry name" value="LptD_C"/>
</dbReference>
<evidence type="ECO:0000256" key="1">
    <source>
        <dbReference type="HAMAP-Rule" id="MF_01411"/>
    </source>
</evidence>
<dbReference type="EMBL" id="SACM01000001">
    <property type="protein sequence ID" value="RVT88846.1"/>
    <property type="molecule type" value="Genomic_DNA"/>
</dbReference>
<dbReference type="GO" id="GO:0043165">
    <property type="term" value="P:Gram-negative-bacterium-type cell outer membrane assembly"/>
    <property type="evidence" value="ECO:0007669"/>
    <property type="project" value="UniProtKB-UniRule"/>
</dbReference>
<proteinExistence type="inferred from homology"/>
<evidence type="ECO:0000313" key="5">
    <source>
        <dbReference type="Proteomes" id="UP000288587"/>
    </source>
</evidence>
<dbReference type="Proteomes" id="UP000288587">
    <property type="component" value="Unassembled WGS sequence"/>
</dbReference>
<feature type="domain" description="LPS-assembly protein LptD central" evidence="3">
    <location>
        <begin position="224"/>
        <end position="298"/>
    </location>
</feature>
<comment type="subunit">
    <text evidence="1">Component of the lipopolysaccharide transport and assembly complex. Interacts with LptE and LptA.</text>
</comment>
<feature type="chain" id="PRO_5018799336" description="LPS-assembly protein LptD" evidence="1">
    <location>
        <begin position="43"/>
        <end position="809"/>
    </location>
</feature>
<keyword evidence="1" id="KW-0732">Signal</keyword>
<evidence type="ECO:0000313" key="4">
    <source>
        <dbReference type="EMBL" id="RVT88846.1"/>
    </source>
</evidence>
<dbReference type="OrthoDB" id="9760225at2"/>
<organism evidence="4 5">
    <name type="scientific">Inhella crocodyli</name>
    <dbReference type="NCBI Taxonomy" id="2499851"/>
    <lineage>
        <taxon>Bacteria</taxon>
        <taxon>Pseudomonadati</taxon>
        <taxon>Pseudomonadota</taxon>
        <taxon>Betaproteobacteria</taxon>
        <taxon>Burkholderiales</taxon>
        <taxon>Sphaerotilaceae</taxon>
        <taxon>Inhella</taxon>
    </lineage>
</organism>
<dbReference type="GO" id="GO:0015920">
    <property type="term" value="P:lipopolysaccharide transport"/>
    <property type="evidence" value="ECO:0007669"/>
    <property type="project" value="InterPro"/>
</dbReference>
<comment type="caution">
    <text evidence="4">The sequence shown here is derived from an EMBL/GenBank/DDBJ whole genome shotgun (WGS) entry which is preliminary data.</text>
</comment>
<keyword evidence="1" id="KW-0472">Membrane</keyword>
<sequence length="809" mass="89812" precursor="true">MPRLLPSGAPGALPFRGTPWPRSARRLLPVAAACCWVASAWAQAPTPADADAPLRLIKGSAPRSAPSVPGKERDKAMVLKADRSTAELGKSVRAEGGVELRYGDTLLRTEALQMNETRTEVVAPGEVQIEHLGSHIQGRALRLELDAFLGELLAPTYRIAQTGGSGQAQRLDFLGEQRMRADAASYSSCPRVDEQGQPVAPDWELRTDRLELDLARNEGRAEGAVLRFMGVPLLAAPSFSFPLGDQRRSGWLPPHIGADNRSGFELAVPYYFNLADNADATLTPFVMTRRGFGADGEVRGLSPWGSGELQGSWLPHDRVRGDDRWALRLSGQAAPWPGLDLRWATERVSDDDYWKDLRRRIASPTPRLLSSDLQLAQRGGWGEALDWQAYARVQRWQVLQTTELGTQIVAPYQRDPQVGLRLSSRGELGLLAGFMPRQHRPRLEGGLELEFNRFSLPAAALASQSPEGERLHALAHLALPVLDPAWWLIPRLDLNAAAYRVKTPLADGRTRADRVVPTFSIDAGLAFERDTALFGRPMLQSLEPRLLFVNTPYRAQENLPNFDSAERDFNVESLYAINPFTGVDRVADARQLAFGAVSRWLSPQNGEELLRLGLVQRYQFRTQRLSPIPDSRRFSDMLLTGAAHLRDPWYLDGAVQFNPDNQRSVRSVLRARYNPGPYRTVSLAYRFQRDQSEQLDLAWQWPLAGRQGVSASGQSCQGRWYSAGRVQYSMRESRVTDSLLGLEYNSGCWVLRMGVERLSTGLSQANTRFLIQLELVGLSRLGANALKVLRDNVPGYRPLASDDGLPATP</sequence>
<dbReference type="GO" id="GO:0009279">
    <property type="term" value="C:cell outer membrane"/>
    <property type="evidence" value="ECO:0007669"/>
    <property type="project" value="UniProtKB-SubCell"/>
</dbReference>
<evidence type="ECO:0000259" key="3">
    <source>
        <dbReference type="Pfam" id="PF19838"/>
    </source>
</evidence>
<dbReference type="InterPro" id="IPR020889">
    <property type="entry name" value="LipoPS_assembly_LptD"/>
</dbReference>
<comment type="caution">
    <text evidence="1">Lacks conserved residue(s) required for the propagation of feature annotation.</text>
</comment>
<keyword evidence="1" id="KW-0998">Cell outer membrane</keyword>
<dbReference type="PANTHER" id="PTHR30189:SF1">
    <property type="entry name" value="LPS-ASSEMBLY PROTEIN LPTD"/>
    <property type="match status" value="1"/>
</dbReference>
<dbReference type="InterPro" id="IPR050218">
    <property type="entry name" value="LptD"/>
</dbReference>
<dbReference type="RefSeq" id="WP_127682300.1">
    <property type="nucleotide sequence ID" value="NZ_SACM01000001.1"/>
</dbReference>
<dbReference type="HAMAP" id="MF_01411">
    <property type="entry name" value="LPS_assembly_LptD"/>
    <property type="match status" value="1"/>
</dbReference>
<dbReference type="InterPro" id="IPR045659">
    <property type="entry name" value="LptD_2"/>
</dbReference>
<comment type="similarity">
    <text evidence="1">Belongs to the LptD family.</text>
</comment>
<protein>
    <recommendedName>
        <fullName evidence="1">LPS-assembly protein LptD</fullName>
    </recommendedName>
</protein>
<dbReference type="Pfam" id="PF19838">
    <property type="entry name" value="LptD_2"/>
    <property type="match status" value="1"/>
</dbReference>
<accession>A0A3S2UIC6</accession>
<comment type="subcellular location">
    <subcellularLocation>
        <location evidence="1">Cell outer membrane</location>
    </subcellularLocation>
</comment>
<evidence type="ECO:0000259" key="2">
    <source>
        <dbReference type="Pfam" id="PF04453"/>
    </source>
</evidence>
<feature type="domain" description="LptD C-terminal" evidence="2">
    <location>
        <begin position="323"/>
        <end position="704"/>
    </location>
</feature>